<evidence type="ECO:0000256" key="8">
    <source>
        <dbReference type="ARBA" id="ARBA00023141"/>
    </source>
</evidence>
<evidence type="ECO:0000256" key="9">
    <source>
        <dbReference type="ARBA" id="ARBA00023235"/>
    </source>
</evidence>
<dbReference type="Proteomes" id="UP000234343">
    <property type="component" value="Chromosome"/>
</dbReference>
<evidence type="ECO:0000256" key="2">
    <source>
        <dbReference type="ARBA" id="ARBA00004664"/>
    </source>
</evidence>
<dbReference type="FunFam" id="3.20.20.70:FF:000075">
    <property type="entry name" value="Tryptophan biosynthesis protein TRP1"/>
    <property type="match status" value="1"/>
</dbReference>
<dbReference type="PANTHER" id="PTHR42894">
    <property type="entry name" value="N-(5'-PHOSPHORIBOSYL)ANTHRANILATE ISOMERASE"/>
    <property type="match status" value="1"/>
</dbReference>
<dbReference type="GO" id="GO:0004640">
    <property type="term" value="F:phosphoribosylanthranilate isomerase activity"/>
    <property type="evidence" value="ECO:0007669"/>
    <property type="project" value="UniProtKB-UniRule"/>
</dbReference>
<dbReference type="InterPro" id="IPR001240">
    <property type="entry name" value="PRAI_dom"/>
</dbReference>
<dbReference type="RefSeq" id="WP_101899989.1">
    <property type="nucleotide sequence ID" value="NZ_CP025491.2"/>
</dbReference>
<dbReference type="KEGG" id="lsh:CAB17_10015"/>
<evidence type="ECO:0000256" key="6">
    <source>
        <dbReference type="ARBA" id="ARBA00022605"/>
    </source>
</evidence>
<dbReference type="PANTHER" id="PTHR42894:SF1">
    <property type="entry name" value="N-(5'-PHOSPHORIBOSYL)ANTHRANILATE ISOMERASE"/>
    <property type="match status" value="1"/>
</dbReference>
<gene>
    <name evidence="10" type="primary">trpF</name>
    <name evidence="12" type="ORF">CAB17_10015</name>
</gene>
<evidence type="ECO:0000313" key="13">
    <source>
        <dbReference type="Proteomes" id="UP000234343"/>
    </source>
</evidence>
<dbReference type="InterPro" id="IPR011060">
    <property type="entry name" value="RibuloseP-bd_barrel"/>
</dbReference>
<comment type="catalytic activity">
    <reaction evidence="1 10">
        <text>N-(5-phospho-beta-D-ribosyl)anthranilate = 1-(2-carboxyphenylamino)-1-deoxy-D-ribulose 5-phosphate</text>
        <dbReference type="Rhea" id="RHEA:21540"/>
        <dbReference type="ChEBI" id="CHEBI:18277"/>
        <dbReference type="ChEBI" id="CHEBI:58613"/>
        <dbReference type="EC" id="5.3.1.24"/>
    </reaction>
</comment>
<evidence type="ECO:0000313" key="12">
    <source>
        <dbReference type="EMBL" id="AUH72367.1"/>
    </source>
</evidence>
<evidence type="ECO:0000256" key="7">
    <source>
        <dbReference type="ARBA" id="ARBA00022822"/>
    </source>
</evidence>
<evidence type="ECO:0000256" key="4">
    <source>
        <dbReference type="ARBA" id="ARBA00012572"/>
    </source>
</evidence>
<keyword evidence="7 10" id="KW-0822">Tryptophan biosynthesis</keyword>
<dbReference type="AlphaFoldDB" id="A0A2H5FLE0"/>
<evidence type="ECO:0000256" key="3">
    <source>
        <dbReference type="ARBA" id="ARBA00007571"/>
    </source>
</evidence>
<evidence type="ECO:0000259" key="11">
    <source>
        <dbReference type="Pfam" id="PF00697"/>
    </source>
</evidence>
<name>A0A2H5FLE0_9GAMM</name>
<dbReference type="Gene3D" id="3.20.20.70">
    <property type="entry name" value="Aldolase class I"/>
    <property type="match status" value="1"/>
</dbReference>
<dbReference type="EMBL" id="CP025491">
    <property type="protein sequence ID" value="AUH72367.1"/>
    <property type="molecule type" value="Genomic_DNA"/>
</dbReference>
<dbReference type="GO" id="GO:0000162">
    <property type="term" value="P:L-tryptophan biosynthetic process"/>
    <property type="evidence" value="ECO:0007669"/>
    <property type="project" value="UniProtKB-UniRule"/>
</dbReference>
<protein>
    <recommendedName>
        <fullName evidence="5 10">N-(5'-phosphoribosyl)anthranilate isomerase</fullName>
        <shortName evidence="10">PRAI</shortName>
        <ecNumber evidence="4 10">5.3.1.24</ecNumber>
    </recommendedName>
</protein>
<comment type="pathway">
    <text evidence="2 10">Amino-acid biosynthesis; L-tryptophan biosynthesis; L-tryptophan from chorismate: step 3/5.</text>
</comment>
<evidence type="ECO:0000256" key="10">
    <source>
        <dbReference type="HAMAP-Rule" id="MF_00135"/>
    </source>
</evidence>
<reference evidence="12 13" key="1">
    <citation type="submission" date="2017-12" db="EMBL/GenBank/DDBJ databases">
        <title>Legionella sainthelensi LA01-117, whole genome sequence of a clinical isolate from New Zealand.</title>
        <authorList>
            <person name="Cree S.L."/>
            <person name="Slow S."/>
            <person name="Kennedy M.A."/>
            <person name="Murdoch D.R."/>
            <person name="Biggs P.J."/>
            <person name="Anderson T."/>
        </authorList>
    </citation>
    <scope>NUCLEOTIDE SEQUENCE [LARGE SCALE GENOMIC DNA]</scope>
    <source>
        <strain evidence="12 13">LA01-117</strain>
    </source>
</reference>
<organism evidence="12 13">
    <name type="scientific">Legionella sainthelensi</name>
    <dbReference type="NCBI Taxonomy" id="28087"/>
    <lineage>
        <taxon>Bacteria</taxon>
        <taxon>Pseudomonadati</taxon>
        <taxon>Pseudomonadota</taxon>
        <taxon>Gammaproteobacteria</taxon>
        <taxon>Legionellales</taxon>
        <taxon>Legionellaceae</taxon>
        <taxon>Legionella</taxon>
    </lineage>
</organism>
<proteinExistence type="inferred from homology"/>
<keyword evidence="8 10" id="KW-0057">Aromatic amino acid biosynthesis</keyword>
<keyword evidence="6 10" id="KW-0028">Amino-acid biosynthesis</keyword>
<dbReference type="InterPro" id="IPR044643">
    <property type="entry name" value="TrpF_fam"/>
</dbReference>
<dbReference type="HAMAP" id="MF_00135">
    <property type="entry name" value="PRAI"/>
    <property type="match status" value="1"/>
</dbReference>
<keyword evidence="9 10" id="KW-0413">Isomerase</keyword>
<feature type="domain" description="N-(5'phosphoribosyl) anthranilate isomerase (PRAI)" evidence="11">
    <location>
        <begin position="8"/>
        <end position="204"/>
    </location>
</feature>
<evidence type="ECO:0000256" key="1">
    <source>
        <dbReference type="ARBA" id="ARBA00001164"/>
    </source>
</evidence>
<dbReference type="SUPFAM" id="SSF51366">
    <property type="entry name" value="Ribulose-phoshate binding barrel"/>
    <property type="match status" value="1"/>
</dbReference>
<accession>A0A2H5FLE0</accession>
<dbReference type="Pfam" id="PF00697">
    <property type="entry name" value="PRAI"/>
    <property type="match status" value="1"/>
</dbReference>
<dbReference type="InterPro" id="IPR013785">
    <property type="entry name" value="Aldolase_TIM"/>
</dbReference>
<sequence>MNSSRVRVKMCGMTRSEDIACAVNLGVDAVGLIFYPKSTRFISIEQAKNLLSDLPAFVDSVAVLVNPERDLVQKIIEELPIQLLQFHGDESAEFCQQFKKPFIKAIHADSAGYIQQAAREFMMARALLLDTPSTAARGGTGLIFDWKIIPQDIAKPYILAGGIDESNVLEATALCHPYAIDLCSGIEVSPGIKDHGKMSRFMQKLLNRE</sequence>
<dbReference type="NCBIfam" id="NF002298">
    <property type="entry name" value="PRK01222.1-4"/>
    <property type="match status" value="1"/>
</dbReference>
<dbReference type="EC" id="5.3.1.24" evidence="4 10"/>
<dbReference type="UniPathway" id="UPA00035">
    <property type="reaction ID" value="UER00042"/>
</dbReference>
<keyword evidence="13" id="KW-1185">Reference proteome</keyword>
<evidence type="ECO:0000256" key="5">
    <source>
        <dbReference type="ARBA" id="ARBA00022272"/>
    </source>
</evidence>
<dbReference type="CDD" id="cd00405">
    <property type="entry name" value="PRAI"/>
    <property type="match status" value="1"/>
</dbReference>
<comment type="similarity">
    <text evidence="3 10">Belongs to the TrpF family.</text>
</comment>